<evidence type="ECO:0000256" key="2">
    <source>
        <dbReference type="SAM" id="SignalP"/>
    </source>
</evidence>
<protein>
    <recommendedName>
        <fullName evidence="5">Fungal N-terminal domain-containing protein</fullName>
    </recommendedName>
</protein>
<sequence>MAEALGLAASVAGLLSLGLQVTGGFASYLDALENRQEELASAKRQNDALAASLDIVKTASTHVLSHHAHTITTSIQSCEAELQAAEVLLADLANCDTSTWRQRLRSKKKKLSYRFDRAKVQKLVQRLHNSNQVLQLALAGLNLEMTGCSIERLAAIESSTSGHGSELLVLRSEVSAAITPLTDMRDRVVTTDQLQESNRAMQGMFEHSHESLQLQLSLQSERIARFEKLLESLQSPGVPNQSVGSLAHKAARKPAVLRELCDTTWALDQEPYRHDSSGLATYQLPDHPSIRVHGRRGIPAIETICICPRSHRSTSHKTIWLGHLGLSEGRESRGHWPGCPLSRIQSTQKHRRTVGVKYTGLTRLLYSVVGVSFTLTSGAGGFSIGANLTYNTTVDISSDPSFRIMKIIENLVFYNSVETDALFMVASIKRLQRLLDEKKVYPTAVSTYNCNLLYFATSAISISEGQINSHVARHFPQLIKTLLQYGVPAFTYDDQGVSPLARFCTMERPTKEVEDVIHLLVSANPKGRPAAVDPSKLNFYRRGPWTLNTALLYGVSYGYAEACDCGPLSKAVVRNDIHEVARILDRFPSSILEMDIHGQSPLHLAALKPAILFLLVQVANTDTLERADKSGISAIEVAMMRSGDRCIYVFDTRIRLHDLLAPASELAKRRYIFELQQRILYRTKSSWKSIFHHDNANAADTLIDGTESCGINSNRGSNEEVGQYGWVYEEICDTHMADLFYRYGFRLSPSFFLDARLNLIRMQYHMKGHITLYIGWLVEHGVDLFAYISSRSSTREDDPGFRVFGAHHAFWIMGMSSCTTRQSFDRSNMAAISKISTTVMRYNLTDGCQCHCTTGGCTPFVWMLKGAEGGRTSIDRTKRYMETYYSRCGRELTVLTYETAIRYATFQALGLNHTCCDSLALAFDVYSRKTNGSPWFEADDVASINEDQAPLLELLEELVAEFTRMAEGYQERGCFKSFWATAWVVRIKRELVKLDGCNLSDAERQGAEEIGVMWCEPPNVKETEAANPYDLGSTEWCFFELDLICPEYREPWPEELHPIR</sequence>
<dbReference type="InterPro" id="IPR036770">
    <property type="entry name" value="Ankyrin_rpt-contain_sf"/>
</dbReference>
<feature type="chain" id="PRO_5047522654" description="Fungal N-terminal domain-containing protein" evidence="2">
    <location>
        <begin position="27"/>
        <end position="1060"/>
    </location>
</feature>
<keyword evidence="2" id="KW-0732">Signal</keyword>
<evidence type="ECO:0000313" key="4">
    <source>
        <dbReference type="Proteomes" id="UP001446871"/>
    </source>
</evidence>
<feature type="coiled-coil region" evidence="1">
    <location>
        <begin position="25"/>
        <end position="52"/>
    </location>
</feature>
<reference evidence="3 4" key="1">
    <citation type="submission" date="2023-01" db="EMBL/GenBank/DDBJ databases">
        <title>Analysis of 21 Apiospora genomes using comparative genomics revels a genus with tremendous synthesis potential of carbohydrate active enzymes and secondary metabolites.</title>
        <authorList>
            <person name="Sorensen T."/>
        </authorList>
    </citation>
    <scope>NUCLEOTIDE SEQUENCE [LARGE SCALE GENOMIC DNA]</scope>
    <source>
        <strain evidence="3 4">CBS 83171</strain>
    </source>
</reference>
<dbReference type="EMBL" id="JAQQWM010000002">
    <property type="protein sequence ID" value="KAK8077076.1"/>
    <property type="molecule type" value="Genomic_DNA"/>
</dbReference>
<dbReference type="Gene3D" id="1.25.40.20">
    <property type="entry name" value="Ankyrin repeat-containing domain"/>
    <property type="match status" value="1"/>
</dbReference>
<organism evidence="3 4">
    <name type="scientific">Apiospora saccharicola</name>
    <dbReference type="NCBI Taxonomy" id="335842"/>
    <lineage>
        <taxon>Eukaryota</taxon>
        <taxon>Fungi</taxon>
        <taxon>Dikarya</taxon>
        <taxon>Ascomycota</taxon>
        <taxon>Pezizomycotina</taxon>
        <taxon>Sordariomycetes</taxon>
        <taxon>Xylariomycetidae</taxon>
        <taxon>Amphisphaeriales</taxon>
        <taxon>Apiosporaceae</taxon>
        <taxon>Apiospora</taxon>
    </lineage>
</organism>
<proteinExistence type="predicted"/>
<evidence type="ECO:0000313" key="3">
    <source>
        <dbReference type="EMBL" id="KAK8077076.1"/>
    </source>
</evidence>
<comment type="caution">
    <text evidence="3">The sequence shown here is derived from an EMBL/GenBank/DDBJ whole genome shotgun (WGS) entry which is preliminary data.</text>
</comment>
<name>A0ABR1W3B9_9PEZI</name>
<dbReference type="SUPFAM" id="SSF48403">
    <property type="entry name" value="Ankyrin repeat"/>
    <property type="match status" value="1"/>
</dbReference>
<keyword evidence="4" id="KW-1185">Reference proteome</keyword>
<dbReference type="Proteomes" id="UP001446871">
    <property type="component" value="Unassembled WGS sequence"/>
</dbReference>
<evidence type="ECO:0008006" key="5">
    <source>
        <dbReference type="Google" id="ProtNLM"/>
    </source>
</evidence>
<accession>A0ABR1W3B9</accession>
<keyword evidence="1" id="KW-0175">Coiled coil</keyword>
<evidence type="ECO:0000256" key="1">
    <source>
        <dbReference type="SAM" id="Coils"/>
    </source>
</evidence>
<gene>
    <name evidence="3" type="ORF">PG996_003246</name>
</gene>
<feature type="signal peptide" evidence="2">
    <location>
        <begin position="1"/>
        <end position="26"/>
    </location>
</feature>